<organism evidence="1 2">
    <name type="scientific">Flavobacterium frigoritolerans</name>
    <dbReference type="NCBI Taxonomy" id="2987686"/>
    <lineage>
        <taxon>Bacteria</taxon>
        <taxon>Pseudomonadati</taxon>
        <taxon>Bacteroidota</taxon>
        <taxon>Flavobacteriia</taxon>
        <taxon>Flavobacteriales</taxon>
        <taxon>Flavobacteriaceae</taxon>
        <taxon>Flavobacterium</taxon>
    </lineage>
</organism>
<name>A0A9X3CAG8_9FLAO</name>
<keyword evidence="2" id="KW-1185">Reference proteome</keyword>
<proteinExistence type="predicted"/>
<dbReference type="Proteomes" id="UP001151133">
    <property type="component" value="Unassembled WGS sequence"/>
</dbReference>
<dbReference type="AlphaFoldDB" id="A0A9X3CAG8"/>
<evidence type="ECO:0000313" key="1">
    <source>
        <dbReference type="EMBL" id="MCV9934564.1"/>
    </source>
</evidence>
<dbReference type="EMBL" id="JAOZEV010000026">
    <property type="protein sequence ID" value="MCV9934564.1"/>
    <property type="molecule type" value="Genomic_DNA"/>
</dbReference>
<reference evidence="1" key="1">
    <citation type="submission" date="2022-10" db="EMBL/GenBank/DDBJ databases">
        <title>Two novel species of Flavobacterium.</title>
        <authorList>
            <person name="Liu Q."/>
            <person name="Xin Y.-H."/>
        </authorList>
    </citation>
    <scope>NUCLEOTIDE SEQUENCE</scope>
    <source>
        <strain evidence="1">LS1R47</strain>
    </source>
</reference>
<evidence type="ECO:0000313" key="2">
    <source>
        <dbReference type="Proteomes" id="UP001151133"/>
    </source>
</evidence>
<accession>A0A9X3CAG8</accession>
<gene>
    <name evidence="1" type="ORF">OIU80_19965</name>
</gene>
<protein>
    <submittedName>
        <fullName evidence="1">Uncharacterized protein</fullName>
    </submittedName>
</protein>
<sequence>MSHSEYSYSDKNPILTAMPSLKYESFQISMLVCASDMEKAKTAVKKVLERDGMNIVTKCRIDYLIVGD</sequence>
<dbReference type="RefSeq" id="WP_264288733.1">
    <property type="nucleotide sequence ID" value="NZ_JAOZEV010000026.1"/>
</dbReference>
<comment type="caution">
    <text evidence="1">The sequence shown here is derived from an EMBL/GenBank/DDBJ whole genome shotgun (WGS) entry which is preliminary data.</text>
</comment>